<comment type="subcellular location">
    <subcellularLocation>
        <location evidence="1">Cell membrane</location>
        <topology evidence="1">Multi-pass membrane protein</topology>
    </subcellularLocation>
</comment>
<protein>
    <submittedName>
        <fullName evidence="8">Bax inhibitor-1/YccA family protein</fullName>
    </submittedName>
</protein>
<proteinExistence type="inferred from homology"/>
<accession>A0ABV7VRP3</accession>
<comment type="caution">
    <text evidence="8">The sequence shown here is derived from an EMBL/GenBank/DDBJ whole genome shotgun (WGS) entry which is preliminary data.</text>
</comment>
<keyword evidence="9" id="KW-1185">Reference proteome</keyword>
<dbReference type="CDD" id="cd10433">
    <property type="entry name" value="YccA_like"/>
    <property type="match status" value="1"/>
</dbReference>
<gene>
    <name evidence="8" type="ORF">ACFOMG_07035</name>
</gene>
<evidence type="ECO:0000313" key="9">
    <source>
        <dbReference type="Proteomes" id="UP001595722"/>
    </source>
</evidence>
<reference evidence="9" key="1">
    <citation type="journal article" date="2019" name="Int. J. Syst. Evol. Microbiol.">
        <title>The Global Catalogue of Microorganisms (GCM) 10K type strain sequencing project: providing services to taxonomists for standard genome sequencing and annotation.</title>
        <authorList>
            <consortium name="The Broad Institute Genomics Platform"/>
            <consortium name="The Broad Institute Genome Sequencing Center for Infectious Disease"/>
            <person name="Wu L."/>
            <person name="Ma J."/>
        </authorList>
    </citation>
    <scope>NUCLEOTIDE SEQUENCE [LARGE SCALE GENOMIC DNA]</scope>
    <source>
        <strain evidence="9">KCTC 42424</strain>
    </source>
</reference>
<feature type="transmembrane region" description="Helical" evidence="7">
    <location>
        <begin position="44"/>
        <end position="61"/>
    </location>
</feature>
<dbReference type="Pfam" id="PF01027">
    <property type="entry name" value="Bax1-I"/>
    <property type="match status" value="1"/>
</dbReference>
<evidence type="ECO:0000256" key="3">
    <source>
        <dbReference type="ARBA" id="ARBA00022475"/>
    </source>
</evidence>
<feature type="transmembrane region" description="Helical" evidence="7">
    <location>
        <begin position="181"/>
        <end position="198"/>
    </location>
</feature>
<dbReference type="EMBL" id="JBHRYB010000005">
    <property type="protein sequence ID" value="MFC3679864.1"/>
    <property type="molecule type" value="Genomic_DNA"/>
</dbReference>
<feature type="transmembrane region" description="Helical" evidence="7">
    <location>
        <begin position="92"/>
        <end position="113"/>
    </location>
</feature>
<evidence type="ECO:0000256" key="5">
    <source>
        <dbReference type="ARBA" id="ARBA00022989"/>
    </source>
</evidence>
<dbReference type="InterPro" id="IPR006214">
    <property type="entry name" value="Bax_inhibitor_1-related"/>
</dbReference>
<dbReference type="PANTHER" id="PTHR23291">
    <property type="entry name" value="BAX INHIBITOR-RELATED"/>
    <property type="match status" value="1"/>
</dbReference>
<name>A0ABV7VRP3_9GAMM</name>
<feature type="transmembrane region" description="Helical" evidence="7">
    <location>
        <begin position="125"/>
        <end position="145"/>
    </location>
</feature>
<organism evidence="8 9">
    <name type="scientific">Bacterioplanoides pacificum</name>
    <dbReference type="NCBI Taxonomy" id="1171596"/>
    <lineage>
        <taxon>Bacteria</taxon>
        <taxon>Pseudomonadati</taxon>
        <taxon>Pseudomonadota</taxon>
        <taxon>Gammaproteobacteria</taxon>
        <taxon>Oceanospirillales</taxon>
        <taxon>Oceanospirillaceae</taxon>
        <taxon>Bacterioplanoides</taxon>
    </lineage>
</organism>
<evidence type="ECO:0000313" key="8">
    <source>
        <dbReference type="EMBL" id="MFC3679864.1"/>
    </source>
</evidence>
<evidence type="ECO:0000256" key="1">
    <source>
        <dbReference type="ARBA" id="ARBA00004651"/>
    </source>
</evidence>
<evidence type="ECO:0000256" key="4">
    <source>
        <dbReference type="ARBA" id="ARBA00022692"/>
    </source>
</evidence>
<keyword evidence="4 7" id="KW-0812">Transmembrane</keyword>
<evidence type="ECO:0000256" key="2">
    <source>
        <dbReference type="ARBA" id="ARBA00010350"/>
    </source>
</evidence>
<feature type="transmembrane region" description="Helical" evidence="7">
    <location>
        <begin position="210"/>
        <end position="233"/>
    </location>
</feature>
<dbReference type="Proteomes" id="UP001595722">
    <property type="component" value="Unassembled WGS sequence"/>
</dbReference>
<keyword evidence="5 7" id="KW-1133">Transmembrane helix</keyword>
<evidence type="ECO:0000256" key="6">
    <source>
        <dbReference type="ARBA" id="ARBA00023136"/>
    </source>
</evidence>
<keyword evidence="3" id="KW-1003">Cell membrane</keyword>
<feature type="transmembrane region" description="Helical" evidence="7">
    <location>
        <begin position="157"/>
        <end position="175"/>
    </location>
</feature>
<sequence>MSNRPDYLNMNHSSAQDAAAEPMTAQSSNDQIISHDGRKVLRNTYALLSMTLIFSGIMAAVSMAFNVPHFGLLTLVGYFALLFLVEKTKNSAMGLVSVFALTGFMGMTLGPILSLYAKLPGGTEMIAMAMGTTGLIFMGMSGWVLSTGKDLSGWGKTLMVGILVAFVCSLGAYFFNMPALSLAVSAMFIMLMSGLIAYETSAILHGGETNYISATVTLYVAIYNLFLSLLQIFGVMGGDD</sequence>
<dbReference type="PANTHER" id="PTHR23291:SF115">
    <property type="entry name" value="MODULATOR OF FTSH PROTEASE YCCA"/>
    <property type="match status" value="1"/>
</dbReference>
<evidence type="ECO:0000256" key="7">
    <source>
        <dbReference type="RuleBase" id="RU004379"/>
    </source>
</evidence>
<keyword evidence="6 7" id="KW-0472">Membrane</keyword>
<feature type="transmembrane region" description="Helical" evidence="7">
    <location>
        <begin position="67"/>
        <end position="85"/>
    </location>
</feature>
<comment type="similarity">
    <text evidence="2 7">Belongs to the BI1 family.</text>
</comment>
<dbReference type="RefSeq" id="WP_376865660.1">
    <property type="nucleotide sequence ID" value="NZ_JBHRYB010000005.1"/>
</dbReference>